<feature type="region of interest" description="Disordered" evidence="2">
    <location>
        <begin position="80"/>
        <end position="103"/>
    </location>
</feature>
<keyword evidence="3" id="KW-0472">Membrane</keyword>
<dbReference type="PANTHER" id="PTHR44145:SF3">
    <property type="entry name" value="DNAJ HOMOLOG SUBFAMILY A MEMBER 3, MITOCHONDRIAL"/>
    <property type="match status" value="1"/>
</dbReference>
<dbReference type="PANTHER" id="PTHR44145">
    <property type="entry name" value="DNAJ HOMOLOG SUBFAMILY A MEMBER 3, MITOCHONDRIAL"/>
    <property type="match status" value="1"/>
</dbReference>
<keyword evidence="3" id="KW-0812">Transmembrane</keyword>
<evidence type="ECO:0000313" key="6">
    <source>
        <dbReference type="Proteomes" id="UP000076761"/>
    </source>
</evidence>
<feature type="compositionally biased region" description="Low complexity" evidence="2">
    <location>
        <begin position="80"/>
        <end position="92"/>
    </location>
</feature>
<feature type="compositionally biased region" description="Low complexity" evidence="2">
    <location>
        <begin position="133"/>
        <end position="144"/>
    </location>
</feature>
<dbReference type="InParanoid" id="A0A165VTE2"/>
<dbReference type="EMBL" id="KV425552">
    <property type="protein sequence ID" value="KZT30156.1"/>
    <property type="molecule type" value="Genomic_DNA"/>
</dbReference>
<name>A0A165VTE2_9AGAM</name>
<keyword evidence="6" id="KW-1185">Reference proteome</keyword>
<dbReference type="STRING" id="1314782.A0A165VTE2"/>
<dbReference type="PROSITE" id="PS50076">
    <property type="entry name" value="DNAJ_2"/>
    <property type="match status" value="1"/>
</dbReference>
<feature type="region of interest" description="Disordered" evidence="2">
    <location>
        <begin position="117"/>
        <end position="166"/>
    </location>
</feature>
<evidence type="ECO:0000256" key="2">
    <source>
        <dbReference type="SAM" id="MobiDB-lite"/>
    </source>
</evidence>
<dbReference type="InterPro" id="IPR018253">
    <property type="entry name" value="DnaJ_domain_CS"/>
</dbReference>
<gene>
    <name evidence="5" type="ORF">NEOLEDRAFT_1174479</name>
</gene>
<evidence type="ECO:0000256" key="3">
    <source>
        <dbReference type="SAM" id="Phobius"/>
    </source>
</evidence>
<dbReference type="SUPFAM" id="SSF46565">
    <property type="entry name" value="Chaperone J-domain"/>
    <property type="match status" value="1"/>
</dbReference>
<dbReference type="Pfam" id="PF00226">
    <property type="entry name" value="DnaJ"/>
    <property type="match status" value="1"/>
</dbReference>
<dbReference type="InterPro" id="IPR051938">
    <property type="entry name" value="Apopto_cytoskel_mod"/>
</dbReference>
<dbReference type="AlphaFoldDB" id="A0A165VTE2"/>
<feature type="transmembrane region" description="Helical" evidence="3">
    <location>
        <begin position="195"/>
        <end position="214"/>
    </location>
</feature>
<protein>
    <submittedName>
        <fullName evidence="5">DnaJ-domain-containing protein</fullName>
    </submittedName>
</protein>
<evidence type="ECO:0000259" key="4">
    <source>
        <dbReference type="PROSITE" id="PS50076"/>
    </source>
</evidence>
<sequence length="217" mass="24274">MSRVRNFASSSRRSTHYRTLDIPHNATKSQIKTSFYKMSKLHHPDVSDDSSSKAKFQAASEAYSILGDDRKRRAYDRELAAGASSARRTSGGPTASHYPYSQAAYEGRRRGATYAWERHHRPQSASHHPPPGYRGYDPGRSGYSHTQTQHNSHAQAQYPHNPFASPYVRRATGTKKEDWQTAEDRVRSVSGFWRFIQVLGVVLTVTTVGGGFTANAT</sequence>
<dbReference type="OrthoDB" id="445556at2759"/>
<dbReference type="InterPro" id="IPR036869">
    <property type="entry name" value="J_dom_sf"/>
</dbReference>
<dbReference type="PROSITE" id="PS00636">
    <property type="entry name" value="DNAJ_1"/>
    <property type="match status" value="1"/>
</dbReference>
<feature type="domain" description="J" evidence="4">
    <location>
        <begin position="15"/>
        <end position="79"/>
    </location>
</feature>
<dbReference type="SMART" id="SM00271">
    <property type="entry name" value="DnaJ"/>
    <property type="match status" value="1"/>
</dbReference>
<feature type="region of interest" description="Disordered" evidence="2">
    <location>
        <begin position="1"/>
        <end position="24"/>
    </location>
</feature>
<dbReference type="CDD" id="cd06257">
    <property type="entry name" value="DnaJ"/>
    <property type="match status" value="1"/>
</dbReference>
<dbReference type="Proteomes" id="UP000076761">
    <property type="component" value="Unassembled WGS sequence"/>
</dbReference>
<proteinExistence type="predicted"/>
<keyword evidence="3" id="KW-1133">Transmembrane helix</keyword>
<keyword evidence="1" id="KW-0143">Chaperone</keyword>
<evidence type="ECO:0000313" key="5">
    <source>
        <dbReference type="EMBL" id="KZT30156.1"/>
    </source>
</evidence>
<evidence type="ECO:0000256" key="1">
    <source>
        <dbReference type="ARBA" id="ARBA00023186"/>
    </source>
</evidence>
<dbReference type="PRINTS" id="PR00625">
    <property type="entry name" value="JDOMAIN"/>
</dbReference>
<reference evidence="5 6" key="1">
    <citation type="journal article" date="2016" name="Mol. Biol. Evol.">
        <title>Comparative Genomics of Early-Diverging Mushroom-Forming Fungi Provides Insights into the Origins of Lignocellulose Decay Capabilities.</title>
        <authorList>
            <person name="Nagy L.G."/>
            <person name="Riley R."/>
            <person name="Tritt A."/>
            <person name="Adam C."/>
            <person name="Daum C."/>
            <person name="Floudas D."/>
            <person name="Sun H."/>
            <person name="Yadav J.S."/>
            <person name="Pangilinan J."/>
            <person name="Larsson K.H."/>
            <person name="Matsuura K."/>
            <person name="Barry K."/>
            <person name="Labutti K."/>
            <person name="Kuo R."/>
            <person name="Ohm R.A."/>
            <person name="Bhattacharya S.S."/>
            <person name="Shirouzu T."/>
            <person name="Yoshinaga Y."/>
            <person name="Martin F.M."/>
            <person name="Grigoriev I.V."/>
            <person name="Hibbett D.S."/>
        </authorList>
    </citation>
    <scope>NUCLEOTIDE SEQUENCE [LARGE SCALE GENOMIC DNA]</scope>
    <source>
        <strain evidence="5 6">HHB14362 ss-1</strain>
    </source>
</reference>
<accession>A0A165VTE2</accession>
<dbReference type="InterPro" id="IPR001623">
    <property type="entry name" value="DnaJ_domain"/>
</dbReference>
<dbReference type="Gene3D" id="1.10.287.110">
    <property type="entry name" value="DnaJ domain"/>
    <property type="match status" value="1"/>
</dbReference>
<feature type="compositionally biased region" description="Polar residues" evidence="2">
    <location>
        <begin position="145"/>
        <end position="155"/>
    </location>
</feature>
<organism evidence="5 6">
    <name type="scientific">Neolentinus lepideus HHB14362 ss-1</name>
    <dbReference type="NCBI Taxonomy" id="1314782"/>
    <lineage>
        <taxon>Eukaryota</taxon>
        <taxon>Fungi</taxon>
        <taxon>Dikarya</taxon>
        <taxon>Basidiomycota</taxon>
        <taxon>Agaricomycotina</taxon>
        <taxon>Agaricomycetes</taxon>
        <taxon>Gloeophyllales</taxon>
        <taxon>Gloeophyllaceae</taxon>
        <taxon>Neolentinus</taxon>
    </lineage>
</organism>